<dbReference type="HOGENOM" id="CLU_2706092_0_0_1"/>
<protein>
    <submittedName>
        <fullName evidence="1">Uncharacterized protein</fullName>
    </submittedName>
</protein>
<sequence>MSSACISESFGKSKNTSGSDLYIDGIYSLSSSMVGPDYWNENYDYVEESDLHEPRMTENRDGQILTNDEWAKI</sequence>
<reference evidence="1" key="1">
    <citation type="submission" date="2013-07" db="EMBL/GenBank/DDBJ databases">
        <title>The genome of an arbuscular mycorrhizal fungus provides insights into the evolution of the oldest plant symbiosis.</title>
        <authorList>
            <consortium name="DOE Joint Genome Institute"/>
            <person name="Tisserant E."/>
            <person name="Malbreil M."/>
            <person name="Kuo A."/>
            <person name="Kohler A."/>
            <person name="Symeonidi A."/>
            <person name="Balestrini R."/>
            <person name="Charron P."/>
            <person name="Duensing N."/>
            <person name="Frei-dit-Frey N."/>
            <person name="Gianinazzi-Pearson V."/>
            <person name="Gilbert B."/>
            <person name="Handa Y."/>
            <person name="Hijri M."/>
            <person name="Kaul R."/>
            <person name="Kawaguchi M."/>
            <person name="Krajinski F."/>
            <person name="Lammers P."/>
            <person name="Lapierre D."/>
            <person name="Masclaux F.G."/>
            <person name="Murat C."/>
            <person name="Morin E."/>
            <person name="Ndikumana S."/>
            <person name="Pagni M."/>
            <person name="Petitpierre D."/>
            <person name="Requena N."/>
            <person name="Rosikiewicz P."/>
            <person name="Riley R."/>
            <person name="Saito K."/>
            <person name="San Clemente H."/>
            <person name="Shapiro H."/>
            <person name="van Tuinen D."/>
            <person name="Becard G."/>
            <person name="Bonfante P."/>
            <person name="Paszkowski U."/>
            <person name="Shachar-Hill Y."/>
            <person name="Young J.P."/>
            <person name="Sanders I.R."/>
            <person name="Henrissat B."/>
            <person name="Rensing S.A."/>
            <person name="Grigoriev I.V."/>
            <person name="Corradi N."/>
            <person name="Roux C."/>
            <person name="Martin F."/>
        </authorList>
    </citation>
    <scope>NUCLEOTIDE SEQUENCE</scope>
    <source>
        <strain evidence="1">DAOM 197198</strain>
    </source>
</reference>
<organism evidence="1">
    <name type="scientific">Rhizophagus irregularis (strain DAOM 181602 / DAOM 197198 / MUCL 43194)</name>
    <name type="common">Arbuscular mycorrhizal fungus</name>
    <name type="synonym">Glomus intraradices</name>
    <dbReference type="NCBI Taxonomy" id="747089"/>
    <lineage>
        <taxon>Eukaryota</taxon>
        <taxon>Fungi</taxon>
        <taxon>Fungi incertae sedis</taxon>
        <taxon>Mucoromycota</taxon>
        <taxon>Glomeromycotina</taxon>
        <taxon>Glomeromycetes</taxon>
        <taxon>Glomerales</taxon>
        <taxon>Glomeraceae</taxon>
        <taxon>Rhizophagus</taxon>
    </lineage>
</organism>
<evidence type="ECO:0000313" key="1">
    <source>
        <dbReference type="EMBL" id="ESA17182.1"/>
    </source>
</evidence>
<proteinExistence type="predicted"/>
<gene>
    <name evidence="1" type="ORF">GLOINDRAFT_22042</name>
</gene>
<dbReference type="AlphaFoldDB" id="U9UBX7"/>
<name>U9UBX7_RHIID</name>
<dbReference type="EMBL" id="KI280401">
    <property type="protein sequence ID" value="ESA17182.1"/>
    <property type="molecule type" value="Genomic_DNA"/>
</dbReference>
<accession>U9UBX7</accession>